<feature type="region of interest" description="Disordered" evidence="1">
    <location>
        <begin position="100"/>
        <end position="121"/>
    </location>
</feature>
<comment type="caution">
    <text evidence="2">The sequence shown here is derived from an EMBL/GenBank/DDBJ whole genome shotgun (WGS) entry which is preliminary data.</text>
</comment>
<gene>
    <name evidence="2" type="ORF">CALK_0834</name>
</gene>
<dbReference type="AlphaFoldDB" id="U7DAF3"/>
<dbReference type="STRING" id="1313304.CALK_0834"/>
<evidence type="ECO:0000313" key="3">
    <source>
        <dbReference type="Proteomes" id="UP000017148"/>
    </source>
</evidence>
<dbReference type="EMBL" id="ASJR01000006">
    <property type="protein sequence ID" value="ERP32112.1"/>
    <property type="molecule type" value="Genomic_DNA"/>
</dbReference>
<accession>U7DAF3</accession>
<organism evidence="2 3">
    <name type="scientific">Chitinivibrio alkaliphilus ACht1</name>
    <dbReference type="NCBI Taxonomy" id="1313304"/>
    <lineage>
        <taxon>Bacteria</taxon>
        <taxon>Pseudomonadati</taxon>
        <taxon>Fibrobacterota</taxon>
        <taxon>Chitinivibrionia</taxon>
        <taxon>Chitinivibrionales</taxon>
        <taxon>Chitinivibrionaceae</taxon>
        <taxon>Chitinivibrio</taxon>
    </lineage>
</organism>
<evidence type="ECO:0000256" key="1">
    <source>
        <dbReference type="SAM" id="MobiDB-lite"/>
    </source>
</evidence>
<protein>
    <submittedName>
        <fullName evidence="2">Uncharacterized protein</fullName>
    </submittedName>
</protein>
<proteinExistence type="predicted"/>
<dbReference type="Proteomes" id="UP000017148">
    <property type="component" value="Unassembled WGS sequence"/>
</dbReference>
<sequence>MGTDASSNRGGQEIAQLRQEVRMLKQILQNELTRHHRDFLTYQKESDMKFAKLYRLFRIEQKKNLQRYRACSSEVELSGEEKYTTAEAWGGREAKSLKAGEDNMRYQQIVPPPSHHRNYCK</sequence>
<keyword evidence="3" id="KW-1185">Reference proteome</keyword>
<evidence type="ECO:0000313" key="2">
    <source>
        <dbReference type="EMBL" id="ERP32112.1"/>
    </source>
</evidence>
<dbReference type="RefSeq" id="WP_022636343.1">
    <property type="nucleotide sequence ID" value="NZ_ASJR01000006.1"/>
</dbReference>
<name>U7DAF3_9BACT</name>
<reference evidence="2 3" key="1">
    <citation type="journal article" date="2013" name="Environ. Microbiol.">
        <title>Genome analysis of Chitinivibrio alkaliphilus gen. nov., sp. nov., a novel extremely haloalkaliphilic anaerobic chitinolytic bacterium from the candidate phylum Termite Group 3.</title>
        <authorList>
            <person name="Sorokin D.Y."/>
            <person name="Gumerov V.M."/>
            <person name="Rakitin A.L."/>
            <person name="Beletsky A.V."/>
            <person name="Damste J.S."/>
            <person name="Muyzer G."/>
            <person name="Mardanov A.V."/>
            <person name="Ravin N.V."/>
        </authorList>
    </citation>
    <scope>NUCLEOTIDE SEQUENCE [LARGE SCALE GENOMIC DNA]</scope>
    <source>
        <strain evidence="2 3">ACht1</strain>
    </source>
</reference>